<name>A0A9Q7UWN0_9BURK</name>
<feature type="compositionally biased region" description="Basic residues" evidence="4">
    <location>
        <begin position="236"/>
        <end position="255"/>
    </location>
</feature>
<evidence type="ECO:0000256" key="3">
    <source>
        <dbReference type="ARBA" id="ARBA00023163"/>
    </source>
</evidence>
<reference evidence="6 7" key="1">
    <citation type="submission" date="2018-01" db="EMBL/GenBank/DDBJ databases">
        <authorList>
            <person name="Clerissi C."/>
        </authorList>
    </citation>
    <scope>NUCLEOTIDE SEQUENCE [LARGE SCALE GENOMIC DNA]</scope>
    <source>
        <strain evidence="6">Cupriavidus taiwanensis SWF 66322</strain>
    </source>
</reference>
<dbReference type="Pfam" id="PF01638">
    <property type="entry name" value="HxlR"/>
    <property type="match status" value="1"/>
</dbReference>
<keyword evidence="1" id="KW-0805">Transcription regulation</keyword>
<feature type="domain" description="HTH hxlR-type" evidence="5">
    <location>
        <begin position="53"/>
        <end position="149"/>
    </location>
</feature>
<dbReference type="EMBL" id="LT984813">
    <property type="protein sequence ID" value="SPD65940.1"/>
    <property type="molecule type" value="Genomic_DNA"/>
</dbReference>
<dbReference type="PANTHER" id="PTHR33204:SF18">
    <property type="entry name" value="TRANSCRIPTIONAL REGULATORY PROTEIN"/>
    <property type="match status" value="1"/>
</dbReference>
<keyword evidence="2" id="KW-0238">DNA-binding</keyword>
<dbReference type="Gene3D" id="1.10.10.10">
    <property type="entry name" value="Winged helix-like DNA-binding domain superfamily/Winged helix DNA-binding domain"/>
    <property type="match status" value="1"/>
</dbReference>
<keyword evidence="3" id="KW-0804">Transcription</keyword>
<organism evidence="6 7">
    <name type="scientific">Cupriavidus taiwanensis</name>
    <dbReference type="NCBI Taxonomy" id="164546"/>
    <lineage>
        <taxon>Bacteria</taxon>
        <taxon>Pseudomonadati</taxon>
        <taxon>Pseudomonadota</taxon>
        <taxon>Betaproteobacteria</taxon>
        <taxon>Burkholderiales</taxon>
        <taxon>Burkholderiaceae</taxon>
        <taxon>Cupriavidus</taxon>
    </lineage>
</organism>
<dbReference type="InterPro" id="IPR002577">
    <property type="entry name" value="HTH_HxlR"/>
</dbReference>
<feature type="region of interest" description="Disordered" evidence="4">
    <location>
        <begin position="201"/>
        <end position="320"/>
    </location>
</feature>
<evidence type="ECO:0000256" key="4">
    <source>
        <dbReference type="SAM" id="MobiDB-lite"/>
    </source>
</evidence>
<dbReference type="Proteomes" id="UP000254259">
    <property type="component" value="Chromosome CBM2636"/>
</dbReference>
<dbReference type="AlphaFoldDB" id="A0A9Q7UWN0"/>
<evidence type="ECO:0000313" key="7">
    <source>
        <dbReference type="Proteomes" id="UP000254259"/>
    </source>
</evidence>
<feature type="compositionally biased region" description="Basic residues" evidence="4">
    <location>
        <begin position="210"/>
        <end position="219"/>
    </location>
</feature>
<feature type="compositionally biased region" description="Low complexity" evidence="4">
    <location>
        <begin position="287"/>
        <end position="297"/>
    </location>
</feature>
<dbReference type="PROSITE" id="PS51118">
    <property type="entry name" value="HTH_HXLR"/>
    <property type="match status" value="1"/>
</dbReference>
<protein>
    <recommendedName>
        <fullName evidence="5">HTH hxlR-type domain-containing protein</fullName>
    </recommendedName>
</protein>
<evidence type="ECO:0000259" key="5">
    <source>
        <dbReference type="PROSITE" id="PS51118"/>
    </source>
</evidence>
<dbReference type="PANTHER" id="PTHR33204">
    <property type="entry name" value="TRANSCRIPTIONAL REGULATOR, MARR FAMILY"/>
    <property type="match status" value="1"/>
</dbReference>
<dbReference type="InterPro" id="IPR036388">
    <property type="entry name" value="WH-like_DNA-bd_sf"/>
</dbReference>
<evidence type="ECO:0000313" key="6">
    <source>
        <dbReference type="EMBL" id="SPD65940.1"/>
    </source>
</evidence>
<dbReference type="SUPFAM" id="SSF46785">
    <property type="entry name" value="Winged helix' DNA-binding domain"/>
    <property type="match status" value="1"/>
</dbReference>
<accession>A0A9Q7UWN0</accession>
<dbReference type="GO" id="GO:0003677">
    <property type="term" value="F:DNA binding"/>
    <property type="evidence" value="ECO:0007669"/>
    <property type="project" value="UniProtKB-KW"/>
</dbReference>
<feature type="compositionally biased region" description="Basic residues" evidence="4">
    <location>
        <begin position="303"/>
        <end position="320"/>
    </location>
</feature>
<proteinExistence type="predicted"/>
<gene>
    <name evidence="6" type="ORF">CBM2636_20466</name>
</gene>
<evidence type="ECO:0000256" key="1">
    <source>
        <dbReference type="ARBA" id="ARBA00023015"/>
    </source>
</evidence>
<evidence type="ECO:0000256" key="2">
    <source>
        <dbReference type="ARBA" id="ARBA00023125"/>
    </source>
</evidence>
<dbReference type="InterPro" id="IPR036390">
    <property type="entry name" value="WH_DNA-bd_sf"/>
</dbReference>
<sequence length="320" mass="34555">MAADRTLSQGHGLARLRTCDLQAMLQQACKSQASTPHHGRRPMPPTDFTAMPCPVARSMAVLGERWAILVLREAFYGSTRFDEFERNLGIAPNILSARLKTLVAHGLLARVAPEGGARHVYQLTDKGRDFFPAYVALKAWADRWMTDDKGPLTLLQDRRTGTEIAEPALTRADGSAITLDDVRVLPGPGAGRFLRQRFGDAGAAGAAASRRSRRSRREGRRPAMTDTRALPAGTLPRRRGAGHRNRPPHRQAGRAHRADCPAAGGGTADRNLARRAPGHRGAGRLGRGAAVCAAAAADVDRGHGRRRGRGHRARAGRQQA</sequence>